<sequence length="254" mass="26433">MTDSVLTEFADGVVLITINRPEARNAVDRSVADGIAAAIDEFEARSDLTIAILTGAGGTFSAGMDLKAFTRGERPSIPGRGFGGLTEKPPTKPLIAAVEGWALAGGCELALSADLIVAARDAKFGLPEVKRSLVAAAGGLLRLPKTLPYQLAMQVALTGDPLTAEVAHQHGMVNALTEPGHALDEARALAARIAENGPLAVRATKQIVAGAVDWTDAEAFSRQSEIASPVFRSADAQEGARAFAEKRSPVWRGA</sequence>
<evidence type="ECO:0000256" key="3">
    <source>
        <dbReference type="ARBA" id="ARBA00023239"/>
    </source>
</evidence>
<dbReference type="RefSeq" id="WP_132618297.1">
    <property type="nucleotide sequence ID" value="NZ_SMKV01000001.1"/>
</dbReference>
<gene>
    <name evidence="5" type="ORF">E1161_00330</name>
</gene>
<reference evidence="5 6" key="1">
    <citation type="submission" date="2019-03" db="EMBL/GenBank/DDBJ databases">
        <title>Draft genome sequences of novel Actinobacteria.</title>
        <authorList>
            <person name="Sahin N."/>
            <person name="Ay H."/>
            <person name="Saygin H."/>
        </authorList>
    </citation>
    <scope>NUCLEOTIDE SEQUENCE [LARGE SCALE GENOMIC DNA]</scope>
    <source>
        <strain evidence="5 6">16K404</strain>
    </source>
</reference>
<comment type="caution">
    <text evidence="5">The sequence shown here is derived from an EMBL/GenBank/DDBJ whole genome shotgun (WGS) entry which is preliminary data.</text>
</comment>
<dbReference type="Gene3D" id="1.10.12.10">
    <property type="entry name" value="Lyase 2-enoyl-coa Hydratase, Chain A, domain 2"/>
    <property type="match status" value="1"/>
</dbReference>
<dbReference type="EMBL" id="SMKV01000001">
    <property type="protein sequence ID" value="TDC96722.1"/>
    <property type="molecule type" value="Genomic_DNA"/>
</dbReference>
<dbReference type="CDD" id="cd06558">
    <property type="entry name" value="crotonase-like"/>
    <property type="match status" value="1"/>
</dbReference>
<evidence type="ECO:0000313" key="5">
    <source>
        <dbReference type="EMBL" id="TDC96722.1"/>
    </source>
</evidence>
<dbReference type="InterPro" id="IPR018376">
    <property type="entry name" value="Enoyl-CoA_hyd/isom_CS"/>
</dbReference>
<comment type="similarity">
    <text evidence="1 4">Belongs to the enoyl-CoA hydratase/isomerase family.</text>
</comment>
<evidence type="ECO:0000313" key="6">
    <source>
        <dbReference type="Proteomes" id="UP000294744"/>
    </source>
</evidence>
<evidence type="ECO:0000256" key="1">
    <source>
        <dbReference type="ARBA" id="ARBA00005254"/>
    </source>
</evidence>
<keyword evidence="6" id="KW-1185">Reference proteome</keyword>
<keyword evidence="3" id="KW-0456">Lyase</keyword>
<organism evidence="5 6">
    <name type="scientific">Saccharopolyspora aridisoli</name>
    <dbReference type="NCBI Taxonomy" id="2530385"/>
    <lineage>
        <taxon>Bacteria</taxon>
        <taxon>Bacillati</taxon>
        <taxon>Actinomycetota</taxon>
        <taxon>Actinomycetes</taxon>
        <taxon>Pseudonocardiales</taxon>
        <taxon>Pseudonocardiaceae</taxon>
        <taxon>Saccharopolyspora</taxon>
    </lineage>
</organism>
<dbReference type="GO" id="GO:0006635">
    <property type="term" value="P:fatty acid beta-oxidation"/>
    <property type="evidence" value="ECO:0007669"/>
    <property type="project" value="TreeGrafter"/>
</dbReference>
<proteinExistence type="inferred from homology"/>
<dbReference type="InterPro" id="IPR014748">
    <property type="entry name" value="Enoyl-CoA_hydra_C"/>
</dbReference>
<dbReference type="PANTHER" id="PTHR11941:SF169">
    <property type="entry name" value="(7AS)-7A-METHYL-1,5-DIOXO-2,3,5,6,7,7A-HEXAHYDRO-1H-INDENE-CARBOXYL-COA HYDROLASE"/>
    <property type="match status" value="1"/>
</dbReference>
<dbReference type="AlphaFoldDB" id="A0A4R4V3B0"/>
<dbReference type="InterPro" id="IPR029045">
    <property type="entry name" value="ClpP/crotonase-like_dom_sf"/>
</dbReference>
<evidence type="ECO:0000256" key="4">
    <source>
        <dbReference type="RuleBase" id="RU003707"/>
    </source>
</evidence>
<accession>A0A4R4V3B0</accession>
<keyword evidence="2" id="KW-0443">Lipid metabolism</keyword>
<dbReference type="SUPFAM" id="SSF52096">
    <property type="entry name" value="ClpP/crotonase"/>
    <property type="match status" value="1"/>
</dbReference>
<name>A0A4R4V3B0_9PSEU</name>
<dbReference type="NCBIfam" id="NF006100">
    <property type="entry name" value="PRK08252.1"/>
    <property type="match status" value="1"/>
</dbReference>
<dbReference type="OrthoDB" id="4284283at2"/>
<dbReference type="PROSITE" id="PS00166">
    <property type="entry name" value="ENOYL_COA_HYDRATASE"/>
    <property type="match status" value="1"/>
</dbReference>
<protein>
    <submittedName>
        <fullName evidence="5">Crotonase/enoyl-CoA hydratase family protein</fullName>
    </submittedName>
</protein>
<dbReference type="Proteomes" id="UP000294744">
    <property type="component" value="Unassembled WGS sequence"/>
</dbReference>
<dbReference type="InterPro" id="IPR001753">
    <property type="entry name" value="Enoyl-CoA_hydra/iso"/>
</dbReference>
<dbReference type="Gene3D" id="3.90.226.10">
    <property type="entry name" value="2-enoyl-CoA Hydratase, Chain A, domain 1"/>
    <property type="match status" value="1"/>
</dbReference>
<dbReference type="PANTHER" id="PTHR11941">
    <property type="entry name" value="ENOYL-COA HYDRATASE-RELATED"/>
    <property type="match status" value="1"/>
</dbReference>
<dbReference type="Pfam" id="PF00378">
    <property type="entry name" value="ECH_1"/>
    <property type="match status" value="1"/>
</dbReference>
<dbReference type="GO" id="GO:0016829">
    <property type="term" value="F:lyase activity"/>
    <property type="evidence" value="ECO:0007669"/>
    <property type="project" value="UniProtKB-KW"/>
</dbReference>
<evidence type="ECO:0000256" key="2">
    <source>
        <dbReference type="ARBA" id="ARBA00023098"/>
    </source>
</evidence>